<organism evidence="16 17">
    <name type="scientific">Teladorsagia circumcincta</name>
    <name type="common">Brown stomach worm</name>
    <name type="synonym">Ostertagia circumcincta</name>
    <dbReference type="NCBI Taxonomy" id="45464"/>
    <lineage>
        <taxon>Eukaryota</taxon>
        <taxon>Metazoa</taxon>
        <taxon>Ecdysozoa</taxon>
        <taxon>Nematoda</taxon>
        <taxon>Chromadorea</taxon>
        <taxon>Rhabditida</taxon>
        <taxon>Rhabditina</taxon>
        <taxon>Rhabditomorpha</taxon>
        <taxon>Strongyloidea</taxon>
        <taxon>Trichostrongylidae</taxon>
        <taxon>Teladorsagia</taxon>
    </lineage>
</organism>
<protein>
    <recommendedName>
        <fullName evidence="2">chitin synthase</fullName>
        <ecNumber evidence="2">2.4.1.16</ecNumber>
    </recommendedName>
</protein>
<accession>A0A2G9V2M9</accession>
<evidence type="ECO:0000256" key="6">
    <source>
        <dbReference type="ARBA" id="ARBA00022692"/>
    </source>
</evidence>
<evidence type="ECO:0000256" key="2">
    <source>
        <dbReference type="ARBA" id="ARBA00012543"/>
    </source>
</evidence>
<sequence>MEFTKMFSAAGGASTRVMSKKDEEDPSQLYNIDGTVADQKAWDIFRLLPPKPDKIGYGFWHEASLQVLKLCTFVVLFILTLGSAVVAKVFFIETLHAIGVGILVFRIFPDLDAVTATQLTSGMCFIPAILSLLSRRPSKIALILVIIDIVAIAAQSSGFWAFPMFIPSLEKHSVAIPWCLAFISLAWWQNFVHDDSVFPPVRALARFASRLSERRSKTYAVVSLWKICIYLLCMITFMSSRMQLNDLLQRDPFGEKLITITGHNLNQTQIDKFLARMSKYGGADYDDLPSGPTTRKPVIISEGPQEVDTGDYRGARFKRQSNLDDEDELPSAFNIYDTYVELNQFTSPYDALWIALVQVCAVFLCYHSSKFACKVMMQRLGFALPMALAVPTTVFVLSTTCTFRSADSCHMTNTLTKELFWKCFSSYSSFTVFLSSPQTWIWLSWFISQCWITVHLWTPKHERLARSEKLFILPYFVGAFVDQSLAFNRRRDDKAKIRPEDLEFDQEDNSLTYETIPGMGPVSKPPPSLCSLSSSKLENGLIRDSASSADAITKIYACATMWHETTHEMTCMLKSIFRMDEDQCARRNAQKYLKVIDPDYYEFEAHIFFDDAFEIDESGNAVINKFVKQIVGVVDQAASAVHQTQMRLKPPKKVTTPYGGRLQYILPGKNKLTVHLKDKNKIRHRKRWSQVMYLYYLLGYRLMTKVDEQARKEVISENTFILTLDGDVDFTPHCVNLLVDLMKKNKRLGAACGRIHPRGSGLMVWYQKFEYAIGHWLQKATEHMIGCVMCSPGCFSLFRSYALMDDNVTRKYASKSEEPLDYIQYDQGEDRWLCTLLLQRGYRVEYCAASDALTFAPEGFNEFFNQRRRWIPSTIANIIDLLKDYKNVVRVHPLPNGNVDFIDSRTGFLTAAILHPLEFTCIIPGILYFLAIPCMYMLLPIYSICNLNTVSWGTREDPRPQEKNDLAKTQAKGHHLDLMNNGAGNEVDGDWSIGCGSACRLLCCLKPDQLESSPQMWRINEKLNEINRKLERIERKQPSGLARRAEAEVIDPEEEHFWMDVIEKYLSPLTVDPKEQERVRAALVELRNKVVSSFFMVNIVFIIVILVLQLQKDCLHIEWPIGPKYNHTVRPCHGDIKEEIWVVTRLQLEPLGFVFLIFFMSILIIQGEQIGRRRVVQNLESSRLSLMKRKTETLDAAFKKRFFALSSEATQDGAEFSSRGSGRRVTLTKGTIRALENRRDSLFGTAERKDLPPTELDRASPSASNRGPAQRRLERLFSNPTDVYPVEIEKRRVVPVWERTELDARRF</sequence>
<evidence type="ECO:0000256" key="4">
    <source>
        <dbReference type="ARBA" id="ARBA00022676"/>
    </source>
</evidence>
<feature type="transmembrane region" description="Helical" evidence="14">
    <location>
        <begin position="380"/>
        <end position="398"/>
    </location>
</feature>
<name>A0A2G9V2M9_TELCI</name>
<reference evidence="16 17" key="1">
    <citation type="submission" date="2015-09" db="EMBL/GenBank/DDBJ databases">
        <title>Draft genome of the parasitic nematode Teladorsagia circumcincta isolate WARC Sus (inbred).</title>
        <authorList>
            <person name="Mitreva M."/>
        </authorList>
    </citation>
    <scope>NUCLEOTIDE SEQUENCE [LARGE SCALE GENOMIC DNA]</scope>
    <source>
        <strain evidence="16 17">S</strain>
    </source>
</reference>
<feature type="domain" description="Chitin synthase chs-1/2 N-terminal putative transporter" evidence="15">
    <location>
        <begin position="85"/>
        <end position="241"/>
    </location>
</feature>
<keyword evidence="4" id="KW-0328">Glycosyltransferase</keyword>
<gene>
    <name evidence="16" type="ORF">TELCIR_01963</name>
</gene>
<dbReference type="InterPro" id="IPR004835">
    <property type="entry name" value="Chitin_synth"/>
</dbReference>
<dbReference type="InterPro" id="IPR055120">
    <property type="entry name" value="Chs-1/2_IV_N"/>
</dbReference>
<dbReference type="Pfam" id="PF23000">
    <property type="entry name" value="ChitinSynthase_IV_N"/>
    <property type="match status" value="1"/>
</dbReference>
<keyword evidence="17" id="KW-1185">Reference proteome</keyword>
<feature type="compositionally biased region" description="Basic and acidic residues" evidence="13">
    <location>
        <begin position="1243"/>
        <end position="1258"/>
    </location>
</feature>
<feature type="transmembrane region" description="Helical" evidence="14">
    <location>
        <begin position="219"/>
        <end position="238"/>
    </location>
</feature>
<dbReference type="EC" id="2.4.1.16" evidence="2"/>
<evidence type="ECO:0000256" key="8">
    <source>
        <dbReference type="ARBA" id="ARBA00023054"/>
    </source>
</evidence>
<keyword evidence="10" id="KW-0325">Glycoprotein</keyword>
<keyword evidence="9 14" id="KW-0472">Membrane</keyword>
<evidence type="ECO:0000256" key="5">
    <source>
        <dbReference type="ARBA" id="ARBA00022679"/>
    </source>
</evidence>
<evidence type="ECO:0000256" key="13">
    <source>
        <dbReference type="SAM" id="MobiDB-lite"/>
    </source>
</evidence>
<feature type="transmembrane region" description="Helical" evidence="14">
    <location>
        <begin position="174"/>
        <end position="192"/>
    </location>
</feature>
<evidence type="ECO:0000256" key="10">
    <source>
        <dbReference type="ARBA" id="ARBA00023180"/>
    </source>
</evidence>
<evidence type="ECO:0000256" key="11">
    <source>
        <dbReference type="ARBA" id="ARBA00046329"/>
    </source>
</evidence>
<evidence type="ECO:0000256" key="14">
    <source>
        <dbReference type="SAM" id="Phobius"/>
    </source>
</evidence>
<dbReference type="GO" id="GO:0004100">
    <property type="term" value="F:chitin synthase activity"/>
    <property type="evidence" value="ECO:0007669"/>
    <property type="project" value="UniProtKB-EC"/>
</dbReference>
<comment type="catalytic activity">
    <reaction evidence="12">
        <text>[(1-&gt;4)-N-acetyl-beta-D-glucosaminyl](n) + UDP-N-acetyl-alpha-D-glucosamine = [(1-&gt;4)-N-acetyl-beta-D-glucosaminyl](n+1) + UDP + H(+)</text>
        <dbReference type="Rhea" id="RHEA:16637"/>
        <dbReference type="Rhea" id="RHEA-COMP:9593"/>
        <dbReference type="Rhea" id="RHEA-COMP:9595"/>
        <dbReference type="ChEBI" id="CHEBI:15378"/>
        <dbReference type="ChEBI" id="CHEBI:17029"/>
        <dbReference type="ChEBI" id="CHEBI:57705"/>
        <dbReference type="ChEBI" id="CHEBI:58223"/>
        <dbReference type="EC" id="2.4.1.16"/>
    </reaction>
</comment>
<dbReference type="OrthoDB" id="370884at2759"/>
<feature type="transmembrane region" description="Helical" evidence="14">
    <location>
        <begin position="1148"/>
        <end position="1165"/>
    </location>
</feature>
<keyword evidence="6 14" id="KW-0812">Transmembrane</keyword>
<feature type="transmembrane region" description="Helical" evidence="14">
    <location>
        <begin position="926"/>
        <end position="945"/>
    </location>
</feature>
<dbReference type="Gene3D" id="3.90.550.10">
    <property type="entry name" value="Spore Coat Polysaccharide Biosynthesis Protein SpsA, Chain A"/>
    <property type="match status" value="1"/>
</dbReference>
<evidence type="ECO:0000256" key="7">
    <source>
        <dbReference type="ARBA" id="ARBA00022989"/>
    </source>
</evidence>
<dbReference type="PANTHER" id="PTHR22914:SF42">
    <property type="entry name" value="CHITIN SYNTHASE"/>
    <property type="match status" value="1"/>
</dbReference>
<comment type="similarity">
    <text evidence="11">Belongs to the chitin synthase family. Class IV subfamily.</text>
</comment>
<feature type="transmembrane region" description="Helical" evidence="14">
    <location>
        <begin position="351"/>
        <end position="368"/>
    </location>
</feature>
<dbReference type="SUPFAM" id="SSF53448">
    <property type="entry name" value="Nucleotide-diphospho-sugar transferases"/>
    <property type="match status" value="1"/>
</dbReference>
<dbReference type="GO" id="GO:0006031">
    <property type="term" value="P:chitin biosynthetic process"/>
    <property type="evidence" value="ECO:0007669"/>
    <property type="project" value="UniProtKB-ARBA"/>
</dbReference>
<dbReference type="FunFam" id="3.90.550.10:FF:000139">
    <property type="entry name" value="Chitin synthase 8"/>
    <property type="match status" value="1"/>
</dbReference>
<dbReference type="Proteomes" id="UP000230423">
    <property type="component" value="Unassembled WGS sequence"/>
</dbReference>
<dbReference type="Pfam" id="PF03142">
    <property type="entry name" value="Chitin_synth_2"/>
    <property type="match status" value="1"/>
</dbReference>
<proteinExistence type="inferred from homology"/>
<evidence type="ECO:0000259" key="15">
    <source>
        <dbReference type="Pfam" id="PF23000"/>
    </source>
</evidence>
<keyword evidence="5" id="KW-0808">Transferase</keyword>
<evidence type="ECO:0000256" key="12">
    <source>
        <dbReference type="ARBA" id="ARBA00048014"/>
    </source>
</evidence>
<keyword evidence="8" id="KW-0175">Coiled coil</keyword>
<feature type="transmembrane region" description="Helical" evidence="14">
    <location>
        <begin position="114"/>
        <end position="133"/>
    </location>
</feature>
<dbReference type="CDD" id="cd04190">
    <property type="entry name" value="Chitin_synth_C"/>
    <property type="match status" value="1"/>
</dbReference>
<evidence type="ECO:0000313" key="16">
    <source>
        <dbReference type="EMBL" id="PIO75980.1"/>
    </source>
</evidence>
<feature type="transmembrane region" description="Helical" evidence="14">
    <location>
        <begin position="140"/>
        <end position="162"/>
    </location>
</feature>
<evidence type="ECO:0000256" key="1">
    <source>
        <dbReference type="ARBA" id="ARBA00004651"/>
    </source>
</evidence>
<dbReference type="EMBL" id="KZ345089">
    <property type="protein sequence ID" value="PIO75980.1"/>
    <property type="molecule type" value="Genomic_DNA"/>
</dbReference>
<comment type="subcellular location">
    <subcellularLocation>
        <location evidence="1">Cell membrane</location>
        <topology evidence="1">Multi-pass membrane protein</topology>
    </subcellularLocation>
</comment>
<evidence type="ECO:0000256" key="9">
    <source>
        <dbReference type="ARBA" id="ARBA00023136"/>
    </source>
</evidence>
<dbReference type="GO" id="GO:0005886">
    <property type="term" value="C:plasma membrane"/>
    <property type="evidence" value="ECO:0007669"/>
    <property type="project" value="UniProtKB-SubCell"/>
</dbReference>
<keyword evidence="7 14" id="KW-1133">Transmembrane helix</keyword>
<feature type="transmembrane region" description="Helical" evidence="14">
    <location>
        <begin position="1090"/>
        <end position="1110"/>
    </location>
</feature>
<feature type="region of interest" description="Disordered" evidence="13">
    <location>
        <begin position="1243"/>
        <end position="1276"/>
    </location>
</feature>
<evidence type="ECO:0000256" key="3">
    <source>
        <dbReference type="ARBA" id="ARBA00022475"/>
    </source>
</evidence>
<dbReference type="PANTHER" id="PTHR22914">
    <property type="entry name" value="CHITIN SYNTHASE"/>
    <property type="match status" value="1"/>
</dbReference>
<dbReference type="InterPro" id="IPR029044">
    <property type="entry name" value="Nucleotide-diphossugar_trans"/>
</dbReference>
<evidence type="ECO:0000313" key="17">
    <source>
        <dbReference type="Proteomes" id="UP000230423"/>
    </source>
</evidence>
<feature type="transmembrane region" description="Helical" evidence="14">
    <location>
        <begin position="63"/>
        <end position="82"/>
    </location>
</feature>
<keyword evidence="3" id="KW-1003">Cell membrane</keyword>